<evidence type="ECO:0008006" key="3">
    <source>
        <dbReference type="Google" id="ProtNLM"/>
    </source>
</evidence>
<proteinExistence type="predicted"/>
<dbReference type="EMBL" id="CP073809">
    <property type="protein sequence ID" value="UTH13297.1"/>
    <property type="molecule type" value="Genomic_DNA"/>
</dbReference>
<name>A0A9Q9BVS2_9STAP</name>
<evidence type="ECO:0000313" key="1">
    <source>
        <dbReference type="EMBL" id="UTH13297.1"/>
    </source>
</evidence>
<gene>
    <name evidence="1" type="ORF">KFV11_08485</name>
</gene>
<protein>
    <recommendedName>
        <fullName evidence="3">HK97 gp10 family phage protein</fullName>
    </recommendedName>
</protein>
<reference evidence="1" key="1">
    <citation type="submission" date="2021-04" db="EMBL/GenBank/DDBJ databases">
        <title>Complete Genome Sequences of Macrococcus spp. from dog and cattle.</title>
        <authorList>
            <person name="Schwendener S."/>
            <person name="Perreten V."/>
        </authorList>
    </citation>
    <scope>NUCLEOTIDE SEQUENCE</scope>
    <source>
        <strain evidence="1">Epi0143-OL</strain>
    </source>
</reference>
<sequence length="125" mass="14135">MSLDISKFDDSGIKQLLKRVNGSSDKILMAGAEVQYDQIKKDIFVDEGTARDRLSIGEPHRENGELVIKIGWPKGSGVEYRAHFVEWGTVHIKPQLKITRAVKQSENAKRKAMIDVMRKEYGLHG</sequence>
<dbReference type="Proteomes" id="UP001057381">
    <property type="component" value="Chromosome"/>
</dbReference>
<organism evidence="1 2">
    <name type="scientific">Macrococcus equipercicus</name>
    <dbReference type="NCBI Taxonomy" id="69967"/>
    <lineage>
        <taxon>Bacteria</taxon>
        <taxon>Bacillati</taxon>
        <taxon>Bacillota</taxon>
        <taxon>Bacilli</taxon>
        <taxon>Bacillales</taxon>
        <taxon>Staphylococcaceae</taxon>
        <taxon>Macrococcus</taxon>
    </lineage>
</organism>
<dbReference type="AlphaFoldDB" id="A0A9Q9BVS2"/>
<dbReference type="RefSeq" id="WP_254249715.1">
    <property type="nucleotide sequence ID" value="NZ_CP073809.1"/>
</dbReference>
<evidence type="ECO:0000313" key="2">
    <source>
        <dbReference type="Proteomes" id="UP001057381"/>
    </source>
</evidence>
<dbReference type="Pfam" id="PF04883">
    <property type="entry name" value="HK97-gp10_like"/>
    <property type="match status" value="1"/>
</dbReference>
<dbReference type="KEGG" id="mequ:KFV11_08485"/>
<accession>A0A9Q9BVS2</accession>
<dbReference type="NCBIfam" id="TIGR01725">
    <property type="entry name" value="phge_HK97_gp10"/>
    <property type="match status" value="1"/>
</dbReference>
<dbReference type="InterPro" id="IPR010064">
    <property type="entry name" value="HK97-gp10_tail"/>
</dbReference>